<dbReference type="PANTHER" id="PTHR46704">
    <property type="entry name" value="CXC DOMAIN-CONTAINING PROTEIN-RELATED"/>
    <property type="match status" value="1"/>
</dbReference>
<evidence type="ECO:0000313" key="2">
    <source>
        <dbReference type="Proteomes" id="UP000823561"/>
    </source>
</evidence>
<organism evidence="1 2">
    <name type="scientific">Alosa alosa</name>
    <name type="common">allis shad</name>
    <dbReference type="NCBI Taxonomy" id="278164"/>
    <lineage>
        <taxon>Eukaryota</taxon>
        <taxon>Metazoa</taxon>
        <taxon>Chordata</taxon>
        <taxon>Craniata</taxon>
        <taxon>Vertebrata</taxon>
        <taxon>Euteleostomi</taxon>
        <taxon>Actinopterygii</taxon>
        <taxon>Neopterygii</taxon>
        <taxon>Teleostei</taxon>
        <taxon>Clupei</taxon>
        <taxon>Clupeiformes</taxon>
        <taxon>Clupeoidei</taxon>
        <taxon>Clupeidae</taxon>
        <taxon>Alosa</taxon>
    </lineage>
</organism>
<protein>
    <submittedName>
        <fullName evidence="1">Uncharacterized protein</fullName>
    </submittedName>
</protein>
<accession>A0AAV6G5Z6</accession>
<proteinExistence type="predicted"/>
<evidence type="ECO:0000313" key="1">
    <source>
        <dbReference type="EMBL" id="KAG5270009.1"/>
    </source>
</evidence>
<comment type="caution">
    <text evidence="1">The sequence shown here is derived from an EMBL/GenBank/DDBJ whole genome shotgun (WGS) entry which is preliminary data.</text>
</comment>
<name>A0AAV6G5Z6_9TELE</name>
<gene>
    <name evidence="1" type="ORF">AALO_G00187620</name>
</gene>
<keyword evidence="2" id="KW-1185">Reference proteome</keyword>
<dbReference type="Proteomes" id="UP000823561">
    <property type="component" value="Chromosome 14"/>
</dbReference>
<dbReference type="AlphaFoldDB" id="A0AAV6G5Z6"/>
<sequence length="288" mass="32384">MIPWCFAYDKMNYARYLSPYFAQMTNLQKKYPSVYEAFKAGQFSVQLSNNNIFGRIPVDQAIEVTVNKDTQTPGGTSRFSLKAAAEHRSAFLGQLREMLQGNKSQLSHSELQSPRIQKDEEAVSAVVSLIQGWINPFDEKRDLISISTAKTAPKDIASDLMRAYEIGEQCYANFKDERLDKETPAKKFHDPMKTNKLKTFSDMCKKREVKSNGRAVILKADRSLLGRIIVMAQARSLNMEDILSHPLGPLPWALSTPDGLLRKTNKATLATALQKNVALQEKHPENSG</sequence>
<dbReference type="EMBL" id="JADWDJ010000014">
    <property type="protein sequence ID" value="KAG5270009.1"/>
    <property type="molecule type" value="Genomic_DNA"/>
</dbReference>
<dbReference type="PANTHER" id="PTHR46704:SF9">
    <property type="entry name" value="BHLH DOMAIN-CONTAINING PROTEIN"/>
    <property type="match status" value="1"/>
</dbReference>
<reference evidence="1" key="1">
    <citation type="submission" date="2020-10" db="EMBL/GenBank/DDBJ databases">
        <title>Chromosome-scale genome assembly of the Allis shad, Alosa alosa.</title>
        <authorList>
            <person name="Margot Z."/>
            <person name="Christophe K."/>
            <person name="Cabau C."/>
            <person name="Louis A."/>
            <person name="Berthelot C."/>
            <person name="Parey E."/>
            <person name="Roest Crollius H."/>
            <person name="Montfort J."/>
            <person name="Robinson-Rechavi M."/>
            <person name="Bucao C."/>
            <person name="Bouchez O."/>
            <person name="Gislard M."/>
            <person name="Lluch J."/>
            <person name="Milhes M."/>
            <person name="Lampietro C."/>
            <person name="Lopez Roques C."/>
            <person name="Donnadieu C."/>
            <person name="Braasch I."/>
            <person name="Desvignes T."/>
            <person name="Postlethwait J."/>
            <person name="Bobe J."/>
            <person name="Guiguen Y."/>
        </authorList>
    </citation>
    <scope>NUCLEOTIDE SEQUENCE</scope>
    <source>
        <strain evidence="1">M-15738</strain>
        <tissue evidence="1">Blood</tissue>
    </source>
</reference>